<comment type="caution">
    <text evidence="2">The sequence shown here is derived from an EMBL/GenBank/DDBJ whole genome shotgun (WGS) entry which is preliminary data.</text>
</comment>
<evidence type="ECO:0000313" key="2">
    <source>
        <dbReference type="EMBL" id="MEB4591412.1"/>
    </source>
</evidence>
<dbReference type="Proteomes" id="UP001308005">
    <property type="component" value="Unassembled WGS sequence"/>
</dbReference>
<dbReference type="InterPro" id="IPR000477">
    <property type="entry name" value="RT_dom"/>
</dbReference>
<keyword evidence="2" id="KW-0808">Transferase</keyword>
<gene>
    <name evidence="2" type="ORF">VSS37_10515</name>
</gene>
<dbReference type="CDD" id="cd01646">
    <property type="entry name" value="RT_Bac_retron_I"/>
    <property type="match status" value="1"/>
</dbReference>
<feature type="non-terminal residue" evidence="2">
    <location>
        <position position="1"/>
    </location>
</feature>
<evidence type="ECO:0000313" key="3">
    <source>
        <dbReference type="Proteomes" id="UP001308005"/>
    </source>
</evidence>
<sequence>RKVKFVGFPGSKSDRLLETDISRFYGSIYTHSIAWAVHTKAVAKVSRSRTLLGNNLDYLVRMGQDGQTVGIPIGPDTSLVIAELLMQRCDAELASKLPKLKGHRFIDDYELSFYTRTEAEEAFHILERVLRDYELALNPKKTRVVELPLQFEAPWVAELKAQSIRTSVPGQASDIEALINKAFHLHKVYPDEVILSYAIARLRTVAVHPDNWELFQRLLLLCITPEPATFPYAIELIIKWVNAGYGPLVPEISEVVNSIIVTHAPLAHSSEVSHALWASINLGLTLTPEAVSALSKADDSVVALMALDCESRGLMTTTLDKSLWSTYMTPSGLYEEHWLLSYEANIKGWLPTVGGGDHVAADANFNFLKSSGVYFYNSTPLGASPIPSPTLPTPTPVSTAHSP</sequence>
<name>A0ABU6CZD3_9GAMM</name>
<dbReference type="Pfam" id="PF00078">
    <property type="entry name" value="RVT_1"/>
    <property type="match status" value="1"/>
</dbReference>
<keyword evidence="2" id="KW-0548">Nucleotidyltransferase</keyword>
<dbReference type="PROSITE" id="PS50878">
    <property type="entry name" value="RT_POL"/>
    <property type="match status" value="1"/>
</dbReference>
<dbReference type="RefSeq" id="WP_324694991.1">
    <property type="nucleotide sequence ID" value="NZ_JAYMYJ010000103.1"/>
</dbReference>
<dbReference type="GO" id="GO:0003964">
    <property type="term" value="F:RNA-directed DNA polymerase activity"/>
    <property type="evidence" value="ECO:0007669"/>
    <property type="project" value="UniProtKB-KW"/>
</dbReference>
<accession>A0ABU6CZD3</accession>
<reference evidence="3" key="1">
    <citation type="submission" date="2023-07" db="EMBL/GenBank/DDBJ databases">
        <title>The carbon used by Thiothrix.</title>
        <authorList>
            <person name="Chen L."/>
        </authorList>
    </citation>
    <scope>NUCLEOTIDE SEQUENCE [LARGE SCALE GENOMIC DNA]</scope>
</reference>
<feature type="domain" description="Reverse transcriptase" evidence="1">
    <location>
        <begin position="1"/>
        <end position="160"/>
    </location>
</feature>
<proteinExistence type="predicted"/>
<organism evidence="2 3">
    <name type="scientific">Candidatus Thiothrix phosphatis</name>
    <dbReference type="NCBI Taxonomy" id="3112415"/>
    <lineage>
        <taxon>Bacteria</taxon>
        <taxon>Pseudomonadati</taxon>
        <taxon>Pseudomonadota</taxon>
        <taxon>Gammaproteobacteria</taxon>
        <taxon>Thiotrichales</taxon>
        <taxon>Thiotrichaceae</taxon>
        <taxon>Thiothrix</taxon>
    </lineage>
</organism>
<keyword evidence="3" id="KW-1185">Reference proteome</keyword>
<dbReference type="EMBL" id="JAYMYJ010000103">
    <property type="protein sequence ID" value="MEB4591412.1"/>
    <property type="molecule type" value="Genomic_DNA"/>
</dbReference>
<protein>
    <submittedName>
        <fullName evidence="2">RNA-directed DNA polymerase</fullName>
    </submittedName>
</protein>
<keyword evidence="2" id="KW-0695">RNA-directed DNA polymerase</keyword>
<evidence type="ECO:0000259" key="1">
    <source>
        <dbReference type="PROSITE" id="PS50878"/>
    </source>
</evidence>